<proteinExistence type="predicted"/>
<evidence type="ECO:0000313" key="2">
    <source>
        <dbReference type="Proteomes" id="UP000224460"/>
    </source>
</evidence>
<keyword evidence="2" id="KW-1185">Reference proteome</keyword>
<comment type="caution">
    <text evidence="1">The sequence shown here is derived from an EMBL/GenBank/DDBJ whole genome shotgun (WGS) entry which is preliminary data.</text>
</comment>
<dbReference type="Proteomes" id="UP000224460">
    <property type="component" value="Unassembled WGS sequence"/>
</dbReference>
<accession>A0AC61DAM7</accession>
<reference evidence="1" key="1">
    <citation type="submission" date="2017-10" db="EMBL/GenBank/DDBJ databases">
        <title>Genome sequence of cellulolytic Lachnospiraceae bacterium XHS1971 isolated from hotspring sediment.</title>
        <authorList>
            <person name="Vasudevan G."/>
            <person name="Joshi A.J."/>
            <person name="Hivarkar S."/>
            <person name="Lanjekar V.B."/>
            <person name="Dhakephalkar P.K."/>
            <person name="Dagar S."/>
        </authorList>
    </citation>
    <scope>NUCLEOTIDE SEQUENCE</scope>
    <source>
        <strain evidence="1">XHS1971</strain>
    </source>
</reference>
<name>A0AC61DAM7_9FIRM</name>
<evidence type="ECO:0000313" key="1">
    <source>
        <dbReference type="EMBL" id="PHV70319.1"/>
    </source>
</evidence>
<sequence>MPFKVCHASNICKLQDDSLLVAWFAGEKEGSDDVAIWMSKNTKGVWSQPKKVAHDIKQPHWNPVIYQHEDGRVALFYKVGREIQTWYTNKRVSKDYGETWSEATELVANDRGGRGPVRCKIITLSDGSMLAGASIEEGIWSAFTDRSEDKGETWEKSEPITIDVEYHGENTATNSNIEVSEQSFFGRGVIQPTLWESEKGRVHMLLRSTEKKIYRADSVDYGRTWSKAYATQLPNNNSGIDVVKCSNGTLILCSNPIAENWGIRSPLTLAVSMDNGESWTEQVILEDKEGEFSYPSIISSEDKIYVTYTYDRKSIAFWEFSLEEAQ</sequence>
<gene>
    <name evidence="1" type="ORF">CS063_11235</name>
</gene>
<dbReference type="EMBL" id="PEDL01000012">
    <property type="protein sequence ID" value="PHV70319.1"/>
    <property type="molecule type" value="Genomic_DNA"/>
</dbReference>
<organism evidence="1 2">
    <name type="scientific">Sporanaerobium hydrogeniformans</name>
    <dbReference type="NCBI Taxonomy" id="3072179"/>
    <lineage>
        <taxon>Bacteria</taxon>
        <taxon>Bacillati</taxon>
        <taxon>Bacillota</taxon>
        <taxon>Clostridia</taxon>
        <taxon>Lachnospirales</taxon>
        <taxon>Lachnospiraceae</taxon>
        <taxon>Sporanaerobium</taxon>
    </lineage>
</organism>
<protein>
    <submittedName>
        <fullName evidence="1">Neuraminidase (Sialidase)</fullName>
    </submittedName>
</protein>